<comment type="caution">
    <text evidence="7">The sequence shown here is derived from an EMBL/GenBank/DDBJ whole genome shotgun (WGS) entry which is preliminary data.</text>
</comment>
<evidence type="ECO:0000256" key="3">
    <source>
        <dbReference type="ARBA" id="ARBA00022989"/>
    </source>
</evidence>
<keyword evidence="4 5" id="KW-0472">Membrane</keyword>
<proteinExistence type="predicted"/>
<dbReference type="AlphaFoldDB" id="A0A7W7RPF7"/>
<evidence type="ECO:0000259" key="6">
    <source>
        <dbReference type="Pfam" id="PF04138"/>
    </source>
</evidence>
<evidence type="ECO:0000313" key="8">
    <source>
        <dbReference type="Proteomes" id="UP000534286"/>
    </source>
</evidence>
<evidence type="ECO:0000256" key="1">
    <source>
        <dbReference type="ARBA" id="ARBA00004141"/>
    </source>
</evidence>
<name>A0A7W7RPF7_9ACTN</name>
<dbReference type="Proteomes" id="UP000534286">
    <property type="component" value="Unassembled WGS sequence"/>
</dbReference>
<dbReference type="RefSeq" id="WP_184751901.1">
    <property type="nucleotide sequence ID" value="NZ_BAABEK010000027.1"/>
</dbReference>
<organism evidence="7 8">
    <name type="scientific">Streptosporangium album</name>
    <dbReference type="NCBI Taxonomy" id="47479"/>
    <lineage>
        <taxon>Bacteria</taxon>
        <taxon>Bacillati</taxon>
        <taxon>Actinomycetota</taxon>
        <taxon>Actinomycetes</taxon>
        <taxon>Streptosporangiales</taxon>
        <taxon>Streptosporangiaceae</taxon>
        <taxon>Streptosporangium</taxon>
    </lineage>
</organism>
<dbReference type="InterPro" id="IPR007267">
    <property type="entry name" value="GtrA_DPMS_TM"/>
</dbReference>
<accession>A0A7W7RPF7</accession>
<keyword evidence="2 5" id="KW-0812">Transmembrane</keyword>
<sequence length="154" mass="17089">MVEVESRAAGDKDSRSRWRALLSIFGDRRIIYLLAGVMTAAVYYALLGLGLFVTKDRVPYLFLLAACQFVTSVIVYPWYRLVVFRVSGESWITGYLRFYAVGLSFLAASVIGVPILVEFAGIPIMVAQGLIIAASPPLSYVTHRAWTFSDRGKV</sequence>
<feature type="transmembrane region" description="Helical" evidence="5">
    <location>
        <begin position="99"/>
        <end position="117"/>
    </location>
</feature>
<comment type="subcellular location">
    <subcellularLocation>
        <location evidence="1">Membrane</location>
        <topology evidence="1">Multi-pass membrane protein</topology>
    </subcellularLocation>
</comment>
<evidence type="ECO:0000256" key="4">
    <source>
        <dbReference type="ARBA" id="ARBA00023136"/>
    </source>
</evidence>
<reference evidence="7 8" key="1">
    <citation type="submission" date="2020-08" db="EMBL/GenBank/DDBJ databases">
        <title>Sequencing the genomes of 1000 actinobacteria strains.</title>
        <authorList>
            <person name="Klenk H.-P."/>
        </authorList>
    </citation>
    <scope>NUCLEOTIDE SEQUENCE [LARGE SCALE GENOMIC DNA]</scope>
    <source>
        <strain evidence="7 8">DSM 43023</strain>
    </source>
</reference>
<feature type="transmembrane region" description="Helical" evidence="5">
    <location>
        <begin position="30"/>
        <end position="53"/>
    </location>
</feature>
<gene>
    <name evidence="7" type="ORF">FHR32_000074</name>
</gene>
<protein>
    <submittedName>
        <fullName evidence="7">Putative flippase GtrA</fullName>
    </submittedName>
</protein>
<dbReference type="GO" id="GO:0000271">
    <property type="term" value="P:polysaccharide biosynthetic process"/>
    <property type="evidence" value="ECO:0007669"/>
    <property type="project" value="InterPro"/>
</dbReference>
<feature type="domain" description="GtrA/DPMS transmembrane" evidence="6">
    <location>
        <begin position="32"/>
        <end position="148"/>
    </location>
</feature>
<feature type="transmembrane region" description="Helical" evidence="5">
    <location>
        <begin position="60"/>
        <end position="79"/>
    </location>
</feature>
<dbReference type="EMBL" id="JACHJU010000001">
    <property type="protein sequence ID" value="MBB4935769.1"/>
    <property type="molecule type" value="Genomic_DNA"/>
</dbReference>
<evidence type="ECO:0000256" key="2">
    <source>
        <dbReference type="ARBA" id="ARBA00022692"/>
    </source>
</evidence>
<evidence type="ECO:0000313" key="7">
    <source>
        <dbReference type="EMBL" id="MBB4935769.1"/>
    </source>
</evidence>
<evidence type="ECO:0000256" key="5">
    <source>
        <dbReference type="SAM" id="Phobius"/>
    </source>
</evidence>
<keyword evidence="8" id="KW-1185">Reference proteome</keyword>
<keyword evidence="3 5" id="KW-1133">Transmembrane helix</keyword>
<dbReference type="Pfam" id="PF04138">
    <property type="entry name" value="GtrA_DPMS_TM"/>
    <property type="match status" value="1"/>
</dbReference>
<dbReference type="GO" id="GO:0016020">
    <property type="term" value="C:membrane"/>
    <property type="evidence" value="ECO:0007669"/>
    <property type="project" value="UniProtKB-SubCell"/>
</dbReference>